<dbReference type="InterPro" id="IPR013766">
    <property type="entry name" value="Thioredoxin_domain"/>
</dbReference>
<reference evidence="7" key="2">
    <citation type="submission" date="2023-07" db="EMBL/GenBank/DDBJ databases">
        <authorList>
            <person name="Yang W."/>
            <person name="Chen J."/>
            <person name="Ji P."/>
            <person name="Hu F."/>
        </authorList>
    </citation>
    <scope>NUCLEOTIDE SEQUENCE</scope>
    <source>
        <strain evidence="7">CRE-138-0111</strain>
    </source>
</reference>
<gene>
    <name evidence="6" type="ORF">P7V44_11590</name>
    <name evidence="7" type="ORF">Q5E86_12165</name>
</gene>
<dbReference type="EMBL" id="JAUQTG010000006">
    <property type="protein sequence ID" value="MDO7857081.1"/>
    <property type="molecule type" value="Genomic_DNA"/>
</dbReference>
<keyword evidence="3" id="KW-1015">Disulfide bond</keyword>
<evidence type="ECO:0000256" key="1">
    <source>
        <dbReference type="ARBA" id="ARBA00022448"/>
    </source>
</evidence>
<dbReference type="Proteomes" id="UP001156701">
    <property type="component" value="Unassembled WGS sequence"/>
</dbReference>
<dbReference type="GO" id="GO:0005829">
    <property type="term" value="C:cytosol"/>
    <property type="evidence" value="ECO:0007669"/>
    <property type="project" value="TreeGrafter"/>
</dbReference>
<dbReference type="PRINTS" id="PR00421">
    <property type="entry name" value="THIOREDOXIN"/>
</dbReference>
<dbReference type="EMBL" id="JARRYG010000011">
    <property type="protein sequence ID" value="MDG4696883.1"/>
    <property type="molecule type" value="Genomic_DNA"/>
</dbReference>
<keyword evidence="2" id="KW-0249">Electron transport</keyword>
<proteinExistence type="predicted"/>
<dbReference type="PANTHER" id="PTHR45663">
    <property type="entry name" value="GEO12009P1"/>
    <property type="match status" value="1"/>
</dbReference>
<evidence type="ECO:0000313" key="7">
    <source>
        <dbReference type="EMBL" id="MDO7857081.1"/>
    </source>
</evidence>
<dbReference type="SUPFAM" id="SSF52833">
    <property type="entry name" value="Thioredoxin-like"/>
    <property type="match status" value="1"/>
</dbReference>
<dbReference type="Proteomes" id="UP001176478">
    <property type="component" value="Unassembled WGS sequence"/>
</dbReference>
<name>A0AA42FHS3_9GAMM</name>
<keyword evidence="4" id="KW-0676">Redox-active center</keyword>
<evidence type="ECO:0000256" key="2">
    <source>
        <dbReference type="ARBA" id="ARBA00022982"/>
    </source>
</evidence>
<feature type="domain" description="Thioredoxin" evidence="5">
    <location>
        <begin position="1"/>
        <end position="113"/>
    </location>
</feature>
<sequence length="114" mass="12747">MSNILLLDSDNFSRMLYQPEQQPGQCVIVYFSASWCVPCKNMQPIFQQVANHIDDKKIVFGVVDIAQSPTLAPKYGIKTVPTIAIFQNTRLVHTIAGEVPLNNVLMVLKQVLDS</sequence>
<dbReference type="GO" id="GO:0015035">
    <property type="term" value="F:protein-disulfide reductase activity"/>
    <property type="evidence" value="ECO:0007669"/>
    <property type="project" value="TreeGrafter"/>
</dbReference>
<evidence type="ECO:0000313" key="6">
    <source>
        <dbReference type="EMBL" id="MDG4696883.1"/>
    </source>
</evidence>
<dbReference type="RefSeq" id="WP_166687307.1">
    <property type="nucleotide sequence ID" value="NZ_JARRYG010000011.1"/>
</dbReference>
<evidence type="ECO:0000313" key="8">
    <source>
        <dbReference type="Proteomes" id="UP001156701"/>
    </source>
</evidence>
<dbReference type="PANTHER" id="PTHR45663:SF11">
    <property type="entry name" value="GEO12009P1"/>
    <property type="match status" value="1"/>
</dbReference>
<dbReference type="Gene3D" id="3.40.30.10">
    <property type="entry name" value="Glutaredoxin"/>
    <property type="match status" value="1"/>
</dbReference>
<dbReference type="GO" id="GO:0045454">
    <property type="term" value="P:cell redox homeostasis"/>
    <property type="evidence" value="ECO:0007669"/>
    <property type="project" value="TreeGrafter"/>
</dbReference>
<dbReference type="Pfam" id="PF00085">
    <property type="entry name" value="Thioredoxin"/>
    <property type="match status" value="1"/>
</dbReference>
<evidence type="ECO:0000313" key="9">
    <source>
        <dbReference type="Proteomes" id="UP001176478"/>
    </source>
</evidence>
<organism evidence="6 8">
    <name type="scientific">Providencia huashanensis</name>
    <dbReference type="NCBI Taxonomy" id="3037798"/>
    <lineage>
        <taxon>Bacteria</taxon>
        <taxon>Pseudomonadati</taxon>
        <taxon>Pseudomonadota</taxon>
        <taxon>Gammaproteobacteria</taxon>
        <taxon>Enterobacterales</taxon>
        <taxon>Morganellaceae</taxon>
        <taxon>Providencia</taxon>
    </lineage>
</organism>
<dbReference type="PROSITE" id="PS00194">
    <property type="entry name" value="THIOREDOXIN_1"/>
    <property type="match status" value="1"/>
</dbReference>
<reference evidence="6" key="1">
    <citation type="submission" date="2023-03" db="EMBL/GenBank/DDBJ databases">
        <title>a new species belonging to Providencia genus.</title>
        <authorList>
            <person name="Yang W."/>
            <person name="Hu F."/>
            <person name="Shen S."/>
            <person name="Ding L."/>
            <person name="Yin D."/>
        </authorList>
    </citation>
    <scope>NUCLEOTIDE SEQUENCE</scope>
    <source>
        <strain evidence="6">CRE-3FA-0001</strain>
    </source>
</reference>
<reference evidence="7" key="3">
    <citation type="journal article" date="2024" name="Int. J. Antimicrob. Agents">
        <title>Identification of a novel Providencia species showing multi-drug-resistant in three patients with hospital-acquired infection.</title>
        <authorList>
            <person name="Yang W."/>
            <person name="Chen J."/>
            <person name="Yang F."/>
            <person name="Ji P."/>
            <person name="Shen S."/>
            <person name="Yin D."/>
            <person name="Hu F."/>
        </authorList>
    </citation>
    <scope>NUCLEOTIDE SEQUENCE</scope>
    <source>
        <strain evidence="7">CRE-138-0111</strain>
    </source>
</reference>
<dbReference type="AlphaFoldDB" id="A0AA42FHS3"/>
<accession>A0AA42FHS3</accession>
<dbReference type="PROSITE" id="PS51352">
    <property type="entry name" value="THIOREDOXIN_2"/>
    <property type="match status" value="1"/>
</dbReference>
<evidence type="ECO:0000256" key="4">
    <source>
        <dbReference type="ARBA" id="ARBA00023284"/>
    </source>
</evidence>
<dbReference type="InterPro" id="IPR017937">
    <property type="entry name" value="Thioredoxin_CS"/>
</dbReference>
<evidence type="ECO:0000256" key="3">
    <source>
        <dbReference type="ARBA" id="ARBA00023157"/>
    </source>
</evidence>
<comment type="caution">
    <text evidence="6">The sequence shown here is derived from an EMBL/GenBank/DDBJ whole genome shotgun (WGS) entry which is preliminary data.</text>
</comment>
<dbReference type="InterPro" id="IPR036249">
    <property type="entry name" value="Thioredoxin-like_sf"/>
</dbReference>
<keyword evidence="9" id="KW-1185">Reference proteome</keyword>
<dbReference type="CDD" id="cd02947">
    <property type="entry name" value="TRX_family"/>
    <property type="match status" value="1"/>
</dbReference>
<evidence type="ECO:0000259" key="5">
    <source>
        <dbReference type="PROSITE" id="PS51352"/>
    </source>
</evidence>
<keyword evidence="1" id="KW-0813">Transport</keyword>
<protein>
    <submittedName>
        <fullName evidence="6">Thioredoxin family protein</fullName>
    </submittedName>
</protein>